<dbReference type="OrthoDB" id="494991at2"/>
<keyword evidence="1" id="KW-0805">Transcription regulation</keyword>
<sequence length="209" mass="23010">MPATVAIAFQPRKTPVQSRSEATVEAILQATLQVLVSVGKEKLTTTLVAQRAGVSVGTLYQYFPNKSALLQATLRRHMDHVIAAVEDTCKSECNRSIFDQATALIDTYLDAKLNDVNNSASLYAIATDVDGMRIARNVGNRAHRSTTALFSTATERLTCEPELITTMVLCCITGVTRRLLEDKPTQKLLPAIREQLLNMVHAYLKTCTR</sequence>
<evidence type="ECO:0000313" key="6">
    <source>
        <dbReference type="EMBL" id="SDF59949.1"/>
    </source>
</evidence>
<keyword evidence="3" id="KW-0804">Transcription</keyword>
<proteinExistence type="predicted"/>
<dbReference type="PANTHER" id="PTHR30055">
    <property type="entry name" value="HTH-TYPE TRANSCRIPTIONAL REGULATOR RUTR"/>
    <property type="match status" value="1"/>
</dbReference>
<evidence type="ECO:0000256" key="1">
    <source>
        <dbReference type="ARBA" id="ARBA00023015"/>
    </source>
</evidence>
<evidence type="ECO:0000256" key="4">
    <source>
        <dbReference type="PROSITE-ProRule" id="PRU00335"/>
    </source>
</evidence>
<evidence type="ECO:0000256" key="3">
    <source>
        <dbReference type="ARBA" id="ARBA00023163"/>
    </source>
</evidence>
<dbReference type="GO" id="GO:0003700">
    <property type="term" value="F:DNA-binding transcription factor activity"/>
    <property type="evidence" value="ECO:0007669"/>
    <property type="project" value="TreeGrafter"/>
</dbReference>
<feature type="DNA-binding region" description="H-T-H motif" evidence="4">
    <location>
        <begin position="44"/>
        <end position="63"/>
    </location>
</feature>
<dbReference type="InterPro" id="IPR041669">
    <property type="entry name" value="TetR_C_15"/>
</dbReference>
<evidence type="ECO:0000313" key="7">
    <source>
        <dbReference type="Proteomes" id="UP000182427"/>
    </source>
</evidence>
<dbReference type="InterPro" id="IPR009057">
    <property type="entry name" value="Homeodomain-like_sf"/>
</dbReference>
<organism evidence="6 7">
    <name type="scientific">Terriglobus roseus</name>
    <dbReference type="NCBI Taxonomy" id="392734"/>
    <lineage>
        <taxon>Bacteria</taxon>
        <taxon>Pseudomonadati</taxon>
        <taxon>Acidobacteriota</taxon>
        <taxon>Terriglobia</taxon>
        <taxon>Terriglobales</taxon>
        <taxon>Acidobacteriaceae</taxon>
        <taxon>Terriglobus</taxon>
    </lineage>
</organism>
<dbReference type="InterPro" id="IPR001647">
    <property type="entry name" value="HTH_TetR"/>
</dbReference>
<dbReference type="Gene3D" id="1.10.357.10">
    <property type="entry name" value="Tetracycline Repressor, domain 2"/>
    <property type="match status" value="1"/>
</dbReference>
<keyword evidence="2 4" id="KW-0238">DNA-binding</keyword>
<dbReference type="GO" id="GO:0000976">
    <property type="term" value="F:transcription cis-regulatory region binding"/>
    <property type="evidence" value="ECO:0007669"/>
    <property type="project" value="TreeGrafter"/>
</dbReference>
<accession>A0A1G7MFP4</accession>
<dbReference type="AlphaFoldDB" id="A0A1G7MFP4"/>
<protein>
    <submittedName>
        <fullName evidence="6">Transcriptional regulator, TetR family</fullName>
    </submittedName>
</protein>
<dbReference type="Pfam" id="PF00440">
    <property type="entry name" value="TetR_N"/>
    <property type="match status" value="1"/>
</dbReference>
<dbReference type="SUPFAM" id="SSF46689">
    <property type="entry name" value="Homeodomain-like"/>
    <property type="match status" value="1"/>
</dbReference>
<keyword evidence="7" id="KW-1185">Reference proteome</keyword>
<dbReference type="Pfam" id="PF17918">
    <property type="entry name" value="TetR_C_15"/>
    <property type="match status" value="1"/>
</dbReference>
<evidence type="ECO:0000256" key="2">
    <source>
        <dbReference type="ARBA" id="ARBA00023125"/>
    </source>
</evidence>
<dbReference type="EMBL" id="LT629690">
    <property type="protein sequence ID" value="SDF59949.1"/>
    <property type="molecule type" value="Genomic_DNA"/>
</dbReference>
<dbReference type="Proteomes" id="UP000182427">
    <property type="component" value="Chromosome I"/>
</dbReference>
<dbReference type="RefSeq" id="WP_083345666.1">
    <property type="nucleotide sequence ID" value="NZ_LT629690.1"/>
</dbReference>
<dbReference type="PROSITE" id="PS50977">
    <property type="entry name" value="HTH_TETR_2"/>
    <property type="match status" value="1"/>
</dbReference>
<dbReference type="PANTHER" id="PTHR30055:SF234">
    <property type="entry name" value="HTH-TYPE TRANSCRIPTIONAL REGULATOR BETI"/>
    <property type="match status" value="1"/>
</dbReference>
<reference evidence="7" key="1">
    <citation type="submission" date="2016-10" db="EMBL/GenBank/DDBJ databases">
        <authorList>
            <person name="Varghese N."/>
            <person name="Submissions S."/>
        </authorList>
    </citation>
    <scope>NUCLEOTIDE SEQUENCE [LARGE SCALE GENOMIC DNA]</scope>
    <source>
        <strain evidence="7">GAS232</strain>
    </source>
</reference>
<dbReference type="InterPro" id="IPR050109">
    <property type="entry name" value="HTH-type_TetR-like_transc_reg"/>
</dbReference>
<dbReference type="PRINTS" id="PR00455">
    <property type="entry name" value="HTHTETR"/>
</dbReference>
<feature type="domain" description="HTH tetR-type" evidence="5">
    <location>
        <begin position="21"/>
        <end position="81"/>
    </location>
</feature>
<evidence type="ECO:0000259" key="5">
    <source>
        <dbReference type="PROSITE" id="PS50977"/>
    </source>
</evidence>
<gene>
    <name evidence="6" type="ORF">SAMN05444167_2778</name>
</gene>
<name>A0A1G7MFP4_9BACT</name>